<dbReference type="AlphaFoldDB" id="A0A074ZWF2"/>
<proteinExistence type="predicted"/>
<dbReference type="RefSeq" id="XP_009166084.1">
    <property type="nucleotide sequence ID" value="XM_009167820.1"/>
</dbReference>
<dbReference type="CTD" id="20317546"/>
<dbReference type="Proteomes" id="UP000054324">
    <property type="component" value="Unassembled WGS sequence"/>
</dbReference>
<evidence type="ECO:0000313" key="2">
    <source>
        <dbReference type="Proteomes" id="UP000054324"/>
    </source>
</evidence>
<dbReference type="KEGG" id="ovi:T265_03359"/>
<protein>
    <submittedName>
        <fullName evidence="1">Uncharacterized protein</fullName>
    </submittedName>
</protein>
<name>A0A074ZWF2_OPIVI</name>
<dbReference type="EMBL" id="KL596665">
    <property type="protein sequence ID" value="KER30207.1"/>
    <property type="molecule type" value="Genomic_DNA"/>
</dbReference>
<accession>A0A074ZWF2</accession>
<dbReference type="GeneID" id="20317546"/>
<reference evidence="1 2" key="1">
    <citation type="submission" date="2013-11" db="EMBL/GenBank/DDBJ databases">
        <title>Opisthorchis viverrini - life in the bile duct.</title>
        <authorList>
            <person name="Young N.D."/>
            <person name="Nagarajan N."/>
            <person name="Lin S.J."/>
            <person name="Korhonen P.K."/>
            <person name="Jex A.R."/>
            <person name="Hall R.S."/>
            <person name="Safavi-Hemami H."/>
            <person name="Kaewkong W."/>
            <person name="Bertrand D."/>
            <person name="Gao S."/>
            <person name="Seet Q."/>
            <person name="Wongkham S."/>
            <person name="Teh B.T."/>
            <person name="Wongkham C."/>
            <person name="Intapan P.M."/>
            <person name="Maleewong W."/>
            <person name="Yang X."/>
            <person name="Hu M."/>
            <person name="Wang Z."/>
            <person name="Hofmann A."/>
            <person name="Sternberg P.W."/>
            <person name="Tan P."/>
            <person name="Wang J."/>
            <person name="Gasser R.B."/>
        </authorList>
    </citation>
    <scope>NUCLEOTIDE SEQUENCE [LARGE SCALE GENOMIC DNA]</scope>
</reference>
<gene>
    <name evidence="1" type="ORF">T265_03359</name>
</gene>
<sequence length="59" mass="6901">MGLLNSNRHFWPTNIIGHTVGFYSTRLLFSAIHENKLDKHSHLQVNLVFKKRLNSISRL</sequence>
<organism evidence="1 2">
    <name type="scientific">Opisthorchis viverrini</name>
    <name type="common">Southeast Asian liver fluke</name>
    <dbReference type="NCBI Taxonomy" id="6198"/>
    <lineage>
        <taxon>Eukaryota</taxon>
        <taxon>Metazoa</taxon>
        <taxon>Spiralia</taxon>
        <taxon>Lophotrochozoa</taxon>
        <taxon>Platyhelminthes</taxon>
        <taxon>Trematoda</taxon>
        <taxon>Digenea</taxon>
        <taxon>Opisthorchiida</taxon>
        <taxon>Opisthorchiata</taxon>
        <taxon>Opisthorchiidae</taxon>
        <taxon>Opisthorchis</taxon>
    </lineage>
</organism>
<evidence type="ECO:0000313" key="1">
    <source>
        <dbReference type="EMBL" id="KER30207.1"/>
    </source>
</evidence>
<keyword evidence="2" id="KW-1185">Reference proteome</keyword>